<dbReference type="InterPro" id="IPR001584">
    <property type="entry name" value="Integrase_cat-core"/>
</dbReference>
<dbReference type="Pfam" id="PF00665">
    <property type="entry name" value="rve"/>
    <property type="match status" value="1"/>
</dbReference>
<dbReference type="GO" id="GO:0015074">
    <property type="term" value="P:DNA integration"/>
    <property type="evidence" value="ECO:0007669"/>
    <property type="project" value="InterPro"/>
</dbReference>
<feature type="domain" description="Integrase catalytic" evidence="2">
    <location>
        <begin position="254"/>
        <end position="413"/>
    </location>
</feature>
<feature type="compositionally biased region" description="Gly residues" evidence="1">
    <location>
        <begin position="65"/>
        <end position="77"/>
    </location>
</feature>
<dbReference type="EMBL" id="CACVBM020000477">
    <property type="protein sequence ID" value="CAA7019704.1"/>
    <property type="molecule type" value="Genomic_DNA"/>
</dbReference>
<dbReference type="InterPro" id="IPR036397">
    <property type="entry name" value="RNaseH_sf"/>
</dbReference>
<proteinExistence type="predicted"/>
<dbReference type="PANTHER" id="PTHR47266">
    <property type="entry name" value="ENDONUCLEASE-RELATED"/>
    <property type="match status" value="1"/>
</dbReference>
<dbReference type="Gene3D" id="3.30.420.10">
    <property type="entry name" value="Ribonuclease H-like superfamily/Ribonuclease H"/>
    <property type="match status" value="1"/>
</dbReference>
<dbReference type="SUPFAM" id="SSF56672">
    <property type="entry name" value="DNA/RNA polymerases"/>
    <property type="match status" value="1"/>
</dbReference>
<dbReference type="AlphaFoldDB" id="A0A6D2HS84"/>
<name>A0A6D2HS84_9BRAS</name>
<evidence type="ECO:0000259" key="2">
    <source>
        <dbReference type="PROSITE" id="PS50994"/>
    </source>
</evidence>
<reference evidence="3" key="1">
    <citation type="submission" date="2020-01" db="EMBL/GenBank/DDBJ databases">
        <authorList>
            <person name="Mishra B."/>
        </authorList>
    </citation>
    <scope>NUCLEOTIDE SEQUENCE [LARGE SCALE GENOMIC DNA]</scope>
</reference>
<dbReference type="OrthoDB" id="1903608at2759"/>
<dbReference type="InterPro" id="IPR052160">
    <property type="entry name" value="Gypsy_RT_Integrase-like"/>
</dbReference>
<dbReference type="InterPro" id="IPR012337">
    <property type="entry name" value="RNaseH-like_sf"/>
</dbReference>
<evidence type="ECO:0000313" key="4">
    <source>
        <dbReference type="Proteomes" id="UP000467841"/>
    </source>
</evidence>
<evidence type="ECO:0000256" key="1">
    <source>
        <dbReference type="SAM" id="MobiDB-lite"/>
    </source>
</evidence>
<gene>
    <name evidence="3" type="ORF">MERR_LOCUS6939</name>
</gene>
<feature type="compositionally biased region" description="Acidic residues" evidence="1">
    <location>
        <begin position="621"/>
        <end position="630"/>
    </location>
</feature>
<organism evidence="3 4">
    <name type="scientific">Microthlaspi erraticum</name>
    <dbReference type="NCBI Taxonomy" id="1685480"/>
    <lineage>
        <taxon>Eukaryota</taxon>
        <taxon>Viridiplantae</taxon>
        <taxon>Streptophyta</taxon>
        <taxon>Embryophyta</taxon>
        <taxon>Tracheophyta</taxon>
        <taxon>Spermatophyta</taxon>
        <taxon>Magnoliopsida</taxon>
        <taxon>eudicotyledons</taxon>
        <taxon>Gunneridae</taxon>
        <taxon>Pentapetalae</taxon>
        <taxon>rosids</taxon>
        <taxon>malvids</taxon>
        <taxon>Brassicales</taxon>
        <taxon>Brassicaceae</taxon>
        <taxon>Coluteocarpeae</taxon>
        <taxon>Microthlaspi</taxon>
    </lineage>
</organism>
<comment type="caution">
    <text evidence="3">The sequence shown here is derived from an EMBL/GenBank/DDBJ whole genome shotgun (WGS) entry which is preliminary data.</text>
</comment>
<dbReference type="InterPro" id="IPR043502">
    <property type="entry name" value="DNA/RNA_pol_sf"/>
</dbReference>
<dbReference type="GO" id="GO:0003676">
    <property type="term" value="F:nucleic acid binding"/>
    <property type="evidence" value="ECO:0007669"/>
    <property type="project" value="InterPro"/>
</dbReference>
<feature type="region of interest" description="Disordered" evidence="1">
    <location>
        <begin position="57"/>
        <end position="103"/>
    </location>
</feature>
<keyword evidence="4" id="KW-1185">Reference proteome</keyword>
<dbReference type="PROSITE" id="PS50994">
    <property type="entry name" value="INTEGRASE"/>
    <property type="match status" value="1"/>
</dbReference>
<accession>A0A6D2HS84</accession>
<feature type="compositionally biased region" description="Polar residues" evidence="1">
    <location>
        <begin position="87"/>
        <end position="102"/>
    </location>
</feature>
<sequence>MHIDVKGGIIDLHLGDIVMRFEMNKLLKKPMLDGQTYVIEDGSNLVDEVSEEMLLDDPLERQDGETGGVHELGGRGGSIEQMPDRSNAPQESPVNSPWSESSAPKLELKTLPAGLRYAFLGPNSTYPVIVNAELNNVELALLLCELRKYRKAIGYSLDDIPGISPDLCMHRIHLEDESMTSVEHQRRLNPNLKDVVKKEIMKLLDAGVIYAISDSKWVSPVHVVPKKGGITVVKNDRNELIPTRTVTGHRMCIDLEVEAFDVWGVDFMGHFPSSYGNLYILVVVDYVSKWVEALASPTNDAKVVLNMFKSVIFPRFGVPRVVISDGGSHFINRTFDNLLKRHGVKHKMASPYHPQTSGQVELSNREIKNILRKTACTTGKDWSAKLDDVLWAYRTAYKTPLGTTPFNLVYGKACHLPVELENKAAWAVKQMNYDVKSAAERRNMQLVELDEIKHLAYDCSKIYKERTKAYHDKNILKRNFSQGDQVLLFNSMLKLFPEKLKSRWSGPFVIKEGIFVLSVIHLLPNRHSSQASDLNQALGGRQPTNRVDPPVDRPARPTVDPLGPPRVRLSMIVFILSVSLVVLLTKSIEPPLQYHLLKSIAWYLRRREEFVRGKRPVDFNDDFVEDETMEDAPFPKPTGDDDPVDTTTDAEMKLL</sequence>
<feature type="region of interest" description="Disordered" evidence="1">
    <location>
        <begin position="621"/>
        <end position="655"/>
    </location>
</feature>
<dbReference type="Proteomes" id="UP000467841">
    <property type="component" value="Unassembled WGS sequence"/>
</dbReference>
<dbReference type="SUPFAM" id="SSF53098">
    <property type="entry name" value="Ribonuclease H-like"/>
    <property type="match status" value="1"/>
</dbReference>
<protein>
    <recommendedName>
        <fullName evidence="2">Integrase catalytic domain-containing protein</fullName>
    </recommendedName>
</protein>
<feature type="region of interest" description="Disordered" evidence="1">
    <location>
        <begin position="531"/>
        <end position="560"/>
    </location>
</feature>
<evidence type="ECO:0000313" key="3">
    <source>
        <dbReference type="EMBL" id="CAA7019704.1"/>
    </source>
</evidence>
<dbReference type="Gene3D" id="3.10.10.10">
    <property type="entry name" value="HIV Type 1 Reverse Transcriptase, subunit A, domain 1"/>
    <property type="match status" value="1"/>
</dbReference>